<organism evidence="1 2">
    <name type="scientific">Violaceomyces palustris</name>
    <dbReference type="NCBI Taxonomy" id="1673888"/>
    <lineage>
        <taxon>Eukaryota</taxon>
        <taxon>Fungi</taxon>
        <taxon>Dikarya</taxon>
        <taxon>Basidiomycota</taxon>
        <taxon>Ustilaginomycotina</taxon>
        <taxon>Ustilaginomycetes</taxon>
        <taxon>Violaceomycetales</taxon>
        <taxon>Violaceomycetaceae</taxon>
        <taxon>Violaceomyces</taxon>
    </lineage>
</organism>
<evidence type="ECO:0000313" key="2">
    <source>
        <dbReference type="Proteomes" id="UP000245626"/>
    </source>
</evidence>
<protein>
    <submittedName>
        <fullName evidence="1">Uncharacterized protein</fullName>
    </submittedName>
</protein>
<sequence length="1323" mass="146748">MEAEGYDSDELELLEQYELAHSDSESSDEGFDHFASKNASAETDDEPEELDDAERLEQLRAPILGICSALGGYEEVLNQDGNLESVYRLGDDCLGCLRDLRRLWRQDDTDPSRAVARVFAQVNLVHNDLVPILLHTAGKGDQANKIALACTDLITAVTWPIDMMAELRDAVTKDEDPTSVGNLASLERAQVQYKSSILRLRSSGDGPEQETRDVLTCVMRHLLLPSLSKPWSQRGERDVGVISLCMHLFRNLLAIKDPVATSLSSADVLANANLQSLLVVGMEKAHVLDTILMLSSSAESREFNPWNAVTMECVYHIFVGSNPKTVADLSLHGPGPASSSKTVGAAQAPPESAYKSALSASLAAEAAQKRASIQATGSSRHSRFGTTINFTGSDGVKRVARSQAALRKSVEQLQEETLARMKRRARNRKKVQEKGAPGIKGTWTTEARSVLREWADRFVKDGFETMSRSVLKDIRSEREKLGDLGVARVRIMQLAAFFLEYFLLRRASHSSSAAAATAHVATNTKIAKPTYPKEATGRGESSDPGSLVEEDGDADQWPFSLVGEWLEAWAFKMVLVRTLDSQENKAWLEFVTSVQLWTVLLRLIDSMSRDGNAKERDAADGLQAQLYYMSETLETCVKVGRAYVNQSFTCLDAIISFAYVMPKMLERYASQNEHMYVKARRQVRKSREEGEGGEMSIAEADSRARERMKEISAERTFEFQAFQRKMCTGQLAKACVNYLGRWSEYSEPQVQLSRVVGVMHRICIKAGNAKEFFPAKFRSVFRNTLSGPTFTAMELCAPSTARDLKKLIEHIQRKFSKLDSEQQTIYEKDQAPPKPAKAPKVPSEIRVKDGRSHEEELGIAVGLLLEKEKMAAVFWVKSALEMASAQRSEIILRSHRVSQPAEVEDQAGNKGASNEVSSDHAETERNSDPMESFTPYDLLYEGKDELRLDASTLPELKLLCRTVGLESNQDDVLNWRWTVPTRLLPEHLDADIAGIEHFIREPFDANGEKLSSLVQRVRKPRSDKIDPAVSGLDASFNALVDSSDDESDSDFGSVRKERDARGEGEGRKGKKVRQPGGAAGKSRTHAPRGRVLKEFIEDSDEEFAFAMQEVNSEERSRLSMPTAASQGAKNHLGNDSSEVATSDESESDRPSQRVTSEEEYSAAGRRDLLLRRLRASRTLQGSSFSFGRGEIPRVDSRETTPPTSSSSPETGKDDHESKGLTRRGVRASRRGGGGRTSLFLGDGDESGSENEAAMEVERSSSPHFSDSIVSQARKRRQSVKRDSSEDEEDHTRKDDDEEDDVGRQTRSKRPRAAALLESDDDEV</sequence>
<accession>A0ACD0NXP0</accession>
<keyword evidence="2" id="KW-1185">Reference proteome</keyword>
<proteinExistence type="predicted"/>
<reference evidence="1 2" key="1">
    <citation type="journal article" date="2018" name="Mol. Biol. Evol.">
        <title>Broad Genomic Sampling Reveals a Smut Pathogenic Ancestry of the Fungal Clade Ustilaginomycotina.</title>
        <authorList>
            <person name="Kijpornyongpan T."/>
            <person name="Mondo S.J."/>
            <person name="Barry K."/>
            <person name="Sandor L."/>
            <person name="Lee J."/>
            <person name="Lipzen A."/>
            <person name="Pangilinan J."/>
            <person name="LaButti K."/>
            <person name="Hainaut M."/>
            <person name="Henrissat B."/>
            <person name="Grigoriev I.V."/>
            <person name="Spatafora J.W."/>
            <person name="Aime M.C."/>
        </authorList>
    </citation>
    <scope>NUCLEOTIDE SEQUENCE [LARGE SCALE GENOMIC DNA]</scope>
    <source>
        <strain evidence="1 2">SA 807</strain>
    </source>
</reference>
<dbReference type="EMBL" id="KZ819923">
    <property type="protein sequence ID" value="PWN50526.1"/>
    <property type="molecule type" value="Genomic_DNA"/>
</dbReference>
<dbReference type="Proteomes" id="UP000245626">
    <property type="component" value="Unassembled WGS sequence"/>
</dbReference>
<gene>
    <name evidence="1" type="ORF">IE53DRAFT_343962</name>
</gene>
<name>A0ACD0NXP0_9BASI</name>
<evidence type="ECO:0000313" key="1">
    <source>
        <dbReference type="EMBL" id="PWN50526.1"/>
    </source>
</evidence>